<sequence length="517" mass="55757">MCDLHICPFAARQLRQHAAEQAHYGGQQDAQLSGWLIGPSPPVQNDQTVVSIVRCQGQKPAASSAACGHEREIVAVQALLPYGLDVVGAYVLQANAVQTQALARDVAALVQHILLVSKADQTRRSEDFLADVARVSSSSHYIVQEGTPSGRRTASLTFCPISGPASLHSSTAHLDVLCYAPPDMPLSDAAAQVLRPALRRQLAGMRVLLQSLRNLQGVQALHFRPPKWPHHLTVLYPSCVIRDEASQAAITRRQQLHRLLSLPADRPLLRSGNAVSFQSLDTPSGAGRGGGPGSNGPAGRLSDVHFGLPPSGVAGGTCHLVDGAYDYYHYMQDKFDDAGWGCAYRSLQTLCSWFVRQWYTGIPVPSHRQIQQALVDLGDKPSKFVGSRQWIGAIELSYVLDSLVGVTSKIITVSSGAEMGTKAREIAQHFDQQGTPIMIGGGVLAYTLLGIDVNERTGDCAFLILDPHYTGGEDLGRIHQGSWVAWKRAGEKAAAGGDLFIQDAFYNLLCPQRPVCV</sequence>
<keyword evidence="5" id="KW-0788">Thiol protease</keyword>
<evidence type="ECO:0000256" key="5">
    <source>
        <dbReference type="ARBA" id="ARBA00022807"/>
    </source>
</evidence>
<evidence type="ECO:0000256" key="2">
    <source>
        <dbReference type="ARBA" id="ARBA00022670"/>
    </source>
</evidence>
<evidence type="ECO:0000313" key="9">
    <source>
        <dbReference type="EMBL" id="KAK9823147.1"/>
    </source>
</evidence>
<name>A0AAW1QP14_9CHLO</name>
<dbReference type="EMBL" id="JALJOR010000002">
    <property type="protein sequence ID" value="KAK9823147.1"/>
    <property type="molecule type" value="Genomic_DNA"/>
</dbReference>
<dbReference type="Gene3D" id="3.90.70.130">
    <property type="match status" value="1"/>
</dbReference>
<evidence type="ECO:0000256" key="3">
    <source>
        <dbReference type="ARBA" id="ARBA00022786"/>
    </source>
</evidence>
<dbReference type="PANTHER" id="PTHR48153">
    <property type="entry name" value="UFM1-SPECIFIC PROTEASE 2"/>
    <property type="match status" value="1"/>
</dbReference>
<feature type="region of interest" description="Disordered" evidence="6">
    <location>
        <begin position="280"/>
        <end position="301"/>
    </location>
</feature>
<comment type="caution">
    <text evidence="9">The sequence shown here is derived from an EMBL/GenBank/DDBJ whole genome shotgun (WGS) entry which is preliminary data.</text>
</comment>
<feature type="domain" description="UFSP1/2/DUB catalytic" evidence="7">
    <location>
        <begin position="317"/>
        <end position="508"/>
    </location>
</feature>
<dbReference type="Pfam" id="PF20908">
    <property type="entry name" value="UfSP2_N"/>
    <property type="match status" value="1"/>
</dbReference>
<feature type="domain" description="UFSP2 second" evidence="8">
    <location>
        <begin position="169"/>
        <end position="277"/>
    </location>
</feature>
<dbReference type="GO" id="GO:0006508">
    <property type="term" value="P:proteolysis"/>
    <property type="evidence" value="ECO:0007669"/>
    <property type="project" value="UniProtKB-KW"/>
</dbReference>
<keyword evidence="10" id="KW-1185">Reference proteome</keyword>
<keyword evidence="3" id="KW-0833">Ubl conjugation pathway</keyword>
<dbReference type="InterPro" id="IPR012462">
    <property type="entry name" value="UFSP1/2_DUB_cat"/>
</dbReference>
<evidence type="ECO:0000259" key="8">
    <source>
        <dbReference type="Pfam" id="PF20908"/>
    </source>
</evidence>
<feature type="compositionally biased region" description="Gly residues" evidence="6">
    <location>
        <begin position="286"/>
        <end position="296"/>
    </location>
</feature>
<protein>
    <recommendedName>
        <fullName evidence="11">Ufm1-specific protease</fullName>
    </recommendedName>
</protein>
<comment type="similarity">
    <text evidence="1">Belongs to the peptidase C78 family.</text>
</comment>
<keyword evidence="4" id="KW-0378">Hydrolase</keyword>
<reference evidence="9 10" key="1">
    <citation type="journal article" date="2024" name="Nat. Commun.">
        <title>Phylogenomics reveals the evolutionary origins of lichenization in chlorophyte algae.</title>
        <authorList>
            <person name="Puginier C."/>
            <person name="Libourel C."/>
            <person name="Otte J."/>
            <person name="Skaloud P."/>
            <person name="Haon M."/>
            <person name="Grisel S."/>
            <person name="Petersen M."/>
            <person name="Berrin J.G."/>
            <person name="Delaux P.M."/>
            <person name="Dal Grande F."/>
            <person name="Keller J."/>
        </authorList>
    </citation>
    <scope>NUCLEOTIDE SEQUENCE [LARGE SCALE GENOMIC DNA]</scope>
    <source>
        <strain evidence="9 10">SAG 2043</strain>
    </source>
</reference>
<dbReference type="SUPFAM" id="SSF54001">
    <property type="entry name" value="Cysteine proteinases"/>
    <property type="match status" value="1"/>
</dbReference>
<keyword evidence="2" id="KW-0645">Protease</keyword>
<dbReference type="AlphaFoldDB" id="A0AAW1QP14"/>
<evidence type="ECO:0000256" key="6">
    <source>
        <dbReference type="SAM" id="MobiDB-lite"/>
    </source>
</evidence>
<dbReference type="InterPro" id="IPR049387">
    <property type="entry name" value="UFSP2-like_2nd"/>
</dbReference>
<organism evidence="9 10">
    <name type="scientific">[Myrmecia] bisecta</name>
    <dbReference type="NCBI Taxonomy" id="41462"/>
    <lineage>
        <taxon>Eukaryota</taxon>
        <taxon>Viridiplantae</taxon>
        <taxon>Chlorophyta</taxon>
        <taxon>core chlorophytes</taxon>
        <taxon>Trebouxiophyceae</taxon>
        <taxon>Trebouxiales</taxon>
        <taxon>Trebouxiaceae</taxon>
        <taxon>Myrmecia</taxon>
    </lineage>
</organism>
<evidence type="ECO:0000259" key="7">
    <source>
        <dbReference type="Pfam" id="PF07910"/>
    </source>
</evidence>
<gene>
    <name evidence="9" type="ORF">WJX72_000610</name>
</gene>
<dbReference type="Proteomes" id="UP001489004">
    <property type="component" value="Unassembled WGS sequence"/>
</dbReference>
<dbReference type="Pfam" id="PF07910">
    <property type="entry name" value="Peptidase_C78"/>
    <property type="match status" value="1"/>
</dbReference>
<dbReference type="PANTHER" id="PTHR48153:SF2">
    <property type="entry name" value="UFM1-SPECIFIC PROTEASE 2"/>
    <property type="match status" value="1"/>
</dbReference>
<evidence type="ECO:0000256" key="4">
    <source>
        <dbReference type="ARBA" id="ARBA00022801"/>
    </source>
</evidence>
<evidence type="ECO:0008006" key="11">
    <source>
        <dbReference type="Google" id="ProtNLM"/>
    </source>
</evidence>
<dbReference type="GO" id="GO:0071567">
    <property type="term" value="F:deUFMylase activity"/>
    <property type="evidence" value="ECO:0007669"/>
    <property type="project" value="TreeGrafter"/>
</dbReference>
<dbReference type="InterPro" id="IPR038765">
    <property type="entry name" value="Papain-like_cys_pep_sf"/>
</dbReference>
<accession>A0AAW1QP14</accession>
<evidence type="ECO:0000256" key="1">
    <source>
        <dbReference type="ARBA" id="ARBA00008552"/>
    </source>
</evidence>
<proteinExistence type="inferred from homology"/>
<evidence type="ECO:0000313" key="10">
    <source>
        <dbReference type="Proteomes" id="UP001489004"/>
    </source>
</evidence>